<dbReference type="PROSITE" id="PS50011">
    <property type="entry name" value="PROTEIN_KINASE_DOM"/>
    <property type="match status" value="2"/>
</dbReference>
<evidence type="ECO:0000313" key="3">
    <source>
        <dbReference type="Proteomes" id="UP000054248"/>
    </source>
</evidence>
<name>A0A0C3Q4M2_9AGAM</name>
<sequence length="695" mass="77995">MTIEKLISALSRLRKSLKGVTHASQESIQVLESVITSLGSVKESNVAQSKLPELATDVSRMQDICLGLLGECWEEPDFLENLHTLNSIAKNCLEKVGVIAPGSLPQYKEEISLNDLPVGTITMRGILQHPHLGAIEVGVETPYRIQDSSELDFERGDTSGWTEDWAGLHHAELSGSLENAIKVRVALQWTGSRLTSEIPNRKALSEFTTSEYQPPYWDLPPKLVLFEYADADLHGFPVGGRGFFAAKHQFRKTIPCAQNSVAKALQYLHDQNHSNVLLTQSGDPLLRLLPVWLLCLPEDRRSAAQGISWMSPEILIDEQANEKSDVYAFGMTIAEILTHKVPFHKFQAQGRIILSVITGERPSVDDVETRTAPHYWRKLWDIASDCWVDKQNDRPTMKEVIARLEKLRDAKIQEIPDVTLQVRKKGGARVCGGFCEVFTGWHDGVGKVALRRPLAQQRSQNDDERFWREMAIWMKLQHRNINPLLGIFWDDDMYHMVSPWEENGSVASCITKNLPFNGLTVLIGVAQAVAYLHKCNVVHADLKLDNVLLTSDGEARLTDFGLAKTLDPNYATSKSMKGAGSVNWQSPEVLDGGPRSKSGDVWGFAMVVVELLTRKPPYWKRGRTSSQVIFLISVKGERPRREAVDIKHAPAYWYHLWMIAEEGWQAEPSKRPEMSAISSQLISLKATHGSLEVNY</sequence>
<dbReference type="HOGENOM" id="CLU_396475_0_0_1"/>
<dbReference type="InterPro" id="IPR001245">
    <property type="entry name" value="Ser-Thr/Tyr_kinase_cat_dom"/>
</dbReference>
<protein>
    <recommendedName>
        <fullName evidence="1">Protein kinase domain-containing protein</fullName>
    </recommendedName>
</protein>
<dbReference type="Pfam" id="PF07714">
    <property type="entry name" value="PK_Tyr_Ser-Thr"/>
    <property type="match status" value="1"/>
</dbReference>
<dbReference type="Proteomes" id="UP000054248">
    <property type="component" value="Unassembled WGS sequence"/>
</dbReference>
<reference evidence="2 3" key="1">
    <citation type="submission" date="2014-04" db="EMBL/GenBank/DDBJ databases">
        <authorList>
            <consortium name="DOE Joint Genome Institute"/>
            <person name="Kuo A."/>
            <person name="Girlanda M."/>
            <person name="Perotto S."/>
            <person name="Kohler A."/>
            <person name="Nagy L.G."/>
            <person name="Floudas D."/>
            <person name="Copeland A."/>
            <person name="Barry K.W."/>
            <person name="Cichocki N."/>
            <person name="Veneault-Fourrey C."/>
            <person name="LaButti K."/>
            <person name="Lindquist E.A."/>
            <person name="Lipzen A."/>
            <person name="Lundell T."/>
            <person name="Morin E."/>
            <person name="Murat C."/>
            <person name="Sun H."/>
            <person name="Tunlid A."/>
            <person name="Henrissat B."/>
            <person name="Grigoriev I.V."/>
            <person name="Hibbett D.S."/>
            <person name="Martin F."/>
            <person name="Nordberg H.P."/>
            <person name="Cantor M.N."/>
            <person name="Hua S.X."/>
        </authorList>
    </citation>
    <scope>NUCLEOTIDE SEQUENCE [LARGE SCALE GENOMIC DNA]</scope>
    <source>
        <strain evidence="2 3">MUT 4182</strain>
    </source>
</reference>
<dbReference type="PROSITE" id="PS00108">
    <property type="entry name" value="PROTEIN_KINASE_ST"/>
    <property type="match status" value="1"/>
</dbReference>
<evidence type="ECO:0000259" key="1">
    <source>
        <dbReference type="PROSITE" id="PS50011"/>
    </source>
</evidence>
<dbReference type="PANTHER" id="PTHR44329">
    <property type="entry name" value="SERINE/THREONINE-PROTEIN KINASE TNNI3K-RELATED"/>
    <property type="match status" value="1"/>
</dbReference>
<evidence type="ECO:0000313" key="2">
    <source>
        <dbReference type="EMBL" id="KIO18266.1"/>
    </source>
</evidence>
<dbReference type="InterPro" id="IPR008271">
    <property type="entry name" value="Ser/Thr_kinase_AS"/>
</dbReference>
<dbReference type="STRING" id="1051891.A0A0C3Q4M2"/>
<dbReference type="GO" id="GO:0005524">
    <property type="term" value="F:ATP binding"/>
    <property type="evidence" value="ECO:0007669"/>
    <property type="project" value="InterPro"/>
</dbReference>
<keyword evidence="3" id="KW-1185">Reference proteome</keyword>
<feature type="domain" description="Protein kinase" evidence="1">
    <location>
        <begin position="423"/>
        <end position="691"/>
    </location>
</feature>
<dbReference type="InterPro" id="IPR011009">
    <property type="entry name" value="Kinase-like_dom_sf"/>
</dbReference>
<reference evidence="3" key="2">
    <citation type="submission" date="2015-01" db="EMBL/GenBank/DDBJ databases">
        <title>Evolutionary Origins and Diversification of the Mycorrhizal Mutualists.</title>
        <authorList>
            <consortium name="DOE Joint Genome Institute"/>
            <consortium name="Mycorrhizal Genomics Consortium"/>
            <person name="Kohler A."/>
            <person name="Kuo A."/>
            <person name="Nagy L.G."/>
            <person name="Floudas D."/>
            <person name="Copeland A."/>
            <person name="Barry K.W."/>
            <person name="Cichocki N."/>
            <person name="Veneault-Fourrey C."/>
            <person name="LaButti K."/>
            <person name="Lindquist E.A."/>
            <person name="Lipzen A."/>
            <person name="Lundell T."/>
            <person name="Morin E."/>
            <person name="Murat C."/>
            <person name="Riley R."/>
            <person name="Ohm R."/>
            <person name="Sun H."/>
            <person name="Tunlid A."/>
            <person name="Henrissat B."/>
            <person name="Grigoriev I.V."/>
            <person name="Hibbett D.S."/>
            <person name="Martin F."/>
        </authorList>
    </citation>
    <scope>NUCLEOTIDE SEQUENCE [LARGE SCALE GENOMIC DNA]</scope>
    <source>
        <strain evidence="3">MUT 4182</strain>
    </source>
</reference>
<dbReference type="SUPFAM" id="SSF56112">
    <property type="entry name" value="Protein kinase-like (PK-like)"/>
    <property type="match status" value="2"/>
</dbReference>
<feature type="domain" description="Protein kinase" evidence="1">
    <location>
        <begin position="58"/>
        <end position="407"/>
    </location>
</feature>
<dbReference type="OrthoDB" id="4062651at2759"/>
<dbReference type="EMBL" id="KN823300">
    <property type="protein sequence ID" value="KIO18266.1"/>
    <property type="molecule type" value="Genomic_DNA"/>
</dbReference>
<dbReference type="AlphaFoldDB" id="A0A0C3Q4M2"/>
<gene>
    <name evidence="2" type="ORF">M407DRAFT_32073</name>
</gene>
<dbReference type="GO" id="GO:0004674">
    <property type="term" value="F:protein serine/threonine kinase activity"/>
    <property type="evidence" value="ECO:0007669"/>
    <property type="project" value="TreeGrafter"/>
</dbReference>
<proteinExistence type="predicted"/>
<dbReference type="SMART" id="SM00220">
    <property type="entry name" value="S_TKc"/>
    <property type="match status" value="1"/>
</dbReference>
<dbReference type="InterPro" id="IPR000719">
    <property type="entry name" value="Prot_kinase_dom"/>
</dbReference>
<dbReference type="InterPro" id="IPR051681">
    <property type="entry name" value="Ser/Thr_Kinases-Pseudokinases"/>
</dbReference>
<dbReference type="Pfam" id="PF00069">
    <property type="entry name" value="Pkinase"/>
    <property type="match status" value="1"/>
</dbReference>
<dbReference type="Gene3D" id="1.10.510.10">
    <property type="entry name" value="Transferase(Phosphotransferase) domain 1"/>
    <property type="match status" value="2"/>
</dbReference>
<organism evidence="2 3">
    <name type="scientific">Tulasnella calospora MUT 4182</name>
    <dbReference type="NCBI Taxonomy" id="1051891"/>
    <lineage>
        <taxon>Eukaryota</taxon>
        <taxon>Fungi</taxon>
        <taxon>Dikarya</taxon>
        <taxon>Basidiomycota</taxon>
        <taxon>Agaricomycotina</taxon>
        <taxon>Agaricomycetes</taxon>
        <taxon>Cantharellales</taxon>
        <taxon>Tulasnellaceae</taxon>
        <taxon>Tulasnella</taxon>
    </lineage>
</organism>
<accession>A0A0C3Q4M2</accession>